<evidence type="ECO:0008006" key="7">
    <source>
        <dbReference type="Google" id="ProtNLM"/>
    </source>
</evidence>
<dbReference type="AlphaFoldDB" id="A0A1Y4LCV0"/>
<protein>
    <recommendedName>
        <fullName evidence="7">CopY family transcriptional regulator</fullName>
    </recommendedName>
</protein>
<evidence type="ECO:0000313" key="5">
    <source>
        <dbReference type="EMBL" id="OUP54517.1"/>
    </source>
</evidence>
<dbReference type="Gene3D" id="1.10.4040.10">
    <property type="entry name" value="Penicillinase repressor domain"/>
    <property type="match status" value="1"/>
</dbReference>
<keyword evidence="4" id="KW-0804">Transcription</keyword>
<sequence length="127" mass="14753">MRETKRLPDAELAVMQEVWSAPERPVPSAWVTERLADRWKTTSVLTFLSRLCEKGFLQCDKQGKMNVYTPLVSQDDYGERESVSLLRRFYRGSVRDLVASLSHTGALTREDLDELRDFLDEQGRDER</sequence>
<evidence type="ECO:0000256" key="4">
    <source>
        <dbReference type="ARBA" id="ARBA00023163"/>
    </source>
</evidence>
<dbReference type="GO" id="GO:0045892">
    <property type="term" value="P:negative regulation of DNA-templated transcription"/>
    <property type="evidence" value="ECO:0007669"/>
    <property type="project" value="InterPro"/>
</dbReference>
<dbReference type="EMBL" id="NFKK01000001">
    <property type="protein sequence ID" value="OUP54517.1"/>
    <property type="molecule type" value="Genomic_DNA"/>
</dbReference>
<reference evidence="6" key="1">
    <citation type="submission" date="2017-04" db="EMBL/GenBank/DDBJ databases">
        <title>Function of individual gut microbiota members based on whole genome sequencing of pure cultures obtained from chicken caecum.</title>
        <authorList>
            <person name="Medvecky M."/>
            <person name="Cejkova D."/>
            <person name="Polansky O."/>
            <person name="Karasova D."/>
            <person name="Kubasova T."/>
            <person name="Cizek A."/>
            <person name="Rychlik I."/>
        </authorList>
    </citation>
    <scope>NUCLEOTIDE SEQUENCE [LARGE SCALE GENOMIC DNA]</scope>
    <source>
        <strain evidence="6">An180</strain>
    </source>
</reference>
<organism evidence="5 6">
    <name type="scientific">Butyricicoccus pullicaecorum</name>
    <dbReference type="NCBI Taxonomy" id="501571"/>
    <lineage>
        <taxon>Bacteria</taxon>
        <taxon>Bacillati</taxon>
        <taxon>Bacillota</taxon>
        <taxon>Clostridia</taxon>
        <taxon>Eubacteriales</taxon>
        <taxon>Butyricicoccaceae</taxon>
        <taxon>Butyricicoccus</taxon>
    </lineage>
</organism>
<evidence type="ECO:0000256" key="1">
    <source>
        <dbReference type="ARBA" id="ARBA00011046"/>
    </source>
</evidence>
<dbReference type="PIRSF" id="PIRSF019455">
    <property type="entry name" value="CopR_AtkY"/>
    <property type="match status" value="1"/>
</dbReference>
<dbReference type="RefSeq" id="WP_016148189.1">
    <property type="nucleotide sequence ID" value="NZ_CABKSA010000002.1"/>
</dbReference>
<keyword evidence="3" id="KW-0238">DNA-binding</keyword>
<dbReference type="Gene3D" id="1.10.10.10">
    <property type="entry name" value="Winged helix-like DNA-binding domain superfamily/Winged helix DNA-binding domain"/>
    <property type="match status" value="1"/>
</dbReference>
<dbReference type="Pfam" id="PF03965">
    <property type="entry name" value="Penicillinase_R"/>
    <property type="match status" value="1"/>
</dbReference>
<dbReference type="SUPFAM" id="SSF46785">
    <property type="entry name" value="Winged helix' DNA-binding domain"/>
    <property type="match status" value="1"/>
</dbReference>
<dbReference type="GO" id="GO:0003677">
    <property type="term" value="F:DNA binding"/>
    <property type="evidence" value="ECO:0007669"/>
    <property type="project" value="UniProtKB-KW"/>
</dbReference>
<name>A0A1Y4LCV0_9FIRM</name>
<evidence type="ECO:0000256" key="3">
    <source>
        <dbReference type="ARBA" id="ARBA00023125"/>
    </source>
</evidence>
<dbReference type="InterPro" id="IPR036390">
    <property type="entry name" value="WH_DNA-bd_sf"/>
</dbReference>
<comment type="similarity">
    <text evidence="1">Belongs to the BlaI transcriptional regulatory family.</text>
</comment>
<dbReference type="InterPro" id="IPR005650">
    <property type="entry name" value="BlaI_family"/>
</dbReference>
<keyword evidence="2" id="KW-0805">Transcription regulation</keyword>
<gene>
    <name evidence="5" type="ORF">B5F17_01045</name>
</gene>
<proteinExistence type="inferred from homology"/>
<evidence type="ECO:0000313" key="6">
    <source>
        <dbReference type="Proteomes" id="UP000195897"/>
    </source>
</evidence>
<dbReference type="Proteomes" id="UP000195897">
    <property type="component" value="Unassembled WGS sequence"/>
</dbReference>
<evidence type="ECO:0000256" key="2">
    <source>
        <dbReference type="ARBA" id="ARBA00023015"/>
    </source>
</evidence>
<accession>A0A1Y4LCV0</accession>
<comment type="caution">
    <text evidence="5">The sequence shown here is derived from an EMBL/GenBank/DDBJ whole genome shotgun (WGS) entry which is preliminary data.</text>
</comment>
<dbReference type="InterPro" id="IPR036388">
    <property type="entry name" value="WH-like_DNA-bd_sf"/>
</dbReference>